<reference evidence="3" key="2">
    <citation type="submission" date="2009-11" db="EMBL/GenBank/DDBJ databases">
        <title>The Genome Sequence of Allomyces macrogynus strain ATCC 38327.</title>
        <authorList>
            <consortium name="The Broad Institute Genome Sequencing Platform"/>
            <person name="Russ C."/>
            <person name="Cuomo C."/>
            <person name="Shea T."/>
            <person name="Young S.K."/>
            <person name="Zeng Q."/>
            <person name="Koehrsen M."/>
            <person name="Haas B."/>
            <person name="Borodovsky M."/>
            <person name="Guigo R."/>
            <person name="Alvarado L."/>
            <person name="Berlin A."/>
            <person name="Borenstein D."/>
            <person name="Chen Z."/>
            <person name="Engels R."/>
            <person name="Freedman E."/>
            <person name="Gellesch M."/>
            <person name="Goldberg J."/>
            <person name="Griggs A."/>
            <person name="Gujja S."/>
            <person name="Heiman D."/>
            <person name="Hepburn T."/>
            <person name="Howarth C."/>
            <person name="Jen D."/>
            <person name="Larson L."/>
            <person name="Lewis B."/>
            <person name="Mehta T."/>
            <person name="Park D."/>
            <person name="Pearson M."/>
            <person name="Roberts A."/>
            <person name="Saif S."/>
            <person name="Shenoy N."/>
            <person name="Sisk P."/>
            <person name="Stolte C."/>
            <person name="Sykes S."/>
            <person name="Walk T."/>
            <person name="White J."/>
            <person name="Yandava C."/>
            <person name="Burger G."/>
            <person name="Gray M.W."/>
            <person name="Holland P.W.H."/>
            <person name="King N."/>
            <person name="Lang F.B.F."/>
            <person name="Roger A.J."/>
            <person name="Ruiz-Trillo I."/>
            <person name="Lander E."/>
            <person name="Nusbaum C."/>
        </authorList>
    </citation>
    <scope>NUCLEOTIDE SEQUENCE [LARGE SCALE GENOMIC DNA]</scope>
    <source>
        <strain evidence="3">ATCC 38327</strain>
    </source>
</reference>
<proteinExistence type="predicted"/>
<protein>
    <submittedName>
        <fullName evidence="2">Uncharacterized protein</fullName>
    </submittedName>
</protein>
<accession>A0A0L0S0L6</accession>
<dbReference type="OrthoDB" id="10666340at2759"/>
<feature type="compositionally biased region" description="Low complexity" evidence="1">
    <location>
        <begin position="101"/>
        <end position="113"/>
    </location>
</feature>
<name>A0A0L0S0L6_ALLM3</name>
<keyword evidence="3" id="KW-1185">Reference proteome</keyword>
<dbReference type="Proteomes" id="UP000054350">
    <property type="component" value="Unassembled WGS sequence"/>
</dbReference>
<evidence type="ECO:0000313" key="3">
    <source>
        <dbReference type="Proteomes" id="UP000054350"/>
    </source>
</evidence>
<dbReference type="VEuPathDB" id="FungiDB:AMAG_17838"/>
<reference evidence="2 3" key="1">
    <citation type="submission" date="2009-11" db="EMBL/GenBank/DDBJ databases">
        <title>Annotation of Allomyces macrogynus ATCC 38327.</title>
        <authorList>
            <consortium name="The Broad Institute Genome Sequencing Platform"/>
            <person name="Russ C."/>
            <person name="Cuomo C."/>
            <person name="Burger G."/>
            <person name="Gray M.W."/>
            <person name="Holland P.W.H."/>
            <person name="King N."/>
            <person name="Lang F.B.F."/>
            <person name="Roger A.J."/>
            <person name="Ruiz-Trillo I."/>
            <person name="Young S.K."/>
            <person name="Zeng Q."/>
            <person name="Gargeya S."/>
            <person name="Fitzgerald M."/>
            <person name="Haas B."/>
            <person name="Abouelleil A."/>
            <person name="Alvarado L."/>
            <person name="Arachchi H.M."/>
            <person name="Berlin A."/>
            <person name="Chapman S.B."/>
            <person name="Gearin G."/>
            <person name="Goldberg J."/>
            <person name="Griggs A."/>
            <person name="Gujja S."/>
            <person name="Hansen M."/>
            <person name="Heiman D."/>
            <person name="Howarth C."/>
            <person name="Larimer J."/>
            <person name="Lui A."/>
            <person name="MacDonald P.J.P."/>
            <person name="McCowen C."/>
            <person name="Montmayeur A."/>
            <person name="Murphy C."/>
            <person name="Neiman D."/>
            <person name="Pearson M."/>
            <person name="Priest M."/>
            <person name="Roberts A."/>
            <person name="Saif S."/>
            <person name="Shea T."/>
            <person name="Sisk P."/>
            <person name="Stolte C."/>
            <person name="Sykes S."/>
            <person name="Wortman J."/>
            <person name="Nusbaum C."/>
            <person name="Birren B."/>
        </authorList>
    </citation>
    <scope>NUCLEOTIDE SEQUENCE [LARGE SCALE GENOMIC DNA]</scope>
    <source>
        <strain evidence="2 3">ATCC 38327</strain>
    </source>
</reference>
<dbReference type="EMBL" id="GG745329">
    <property type="protein sequence ID" value="KNE55906.1"/>
    <property type="molecule type" value="Genomic_DNA"/>
</dbReference>
<feature type="region of interest" description="Disordered" evidence="1">
    <location>
        <begin position="90"/>
        <end position="125"/>
    </location>
</feature>
<sequence length="125" mass="13389">MYSLPLPVGAVLAQQCGIDAIQDIAAAADAVPCGRDLLTQGLASYTGFVTIDDAPTRQDLLGHFMRFCAAQCRSDGSNLLLILVLKPTNEEHRDGPRNARGSRISSSTSSVRRPLALGVKRPRVE</sequence>
<evidence type="ECO:0000256" key="1">
    <source>
        <dbReference type="SAM" id="MobiDB-lite"/>
    </source>
</evidence>
<evidence type="ECO:0000313" key="2">
    <source>
        <dbReference type="EMBL" id="KNE55906.1"/>
    </source>
</evidence>
<dbReference type="AlphaFoldDB" id="A0A0L0S0L6"/>
<organism evidence="2 3">
    <name type="scientific">Allomyces macrogynus (strain ATCC 38327)</name>
    <name type="common">Allomyces javanicus var. macrogynus</name>
    <dbReference type="NCBI Taxonomy" id="578462"/>
    <lineage>
        <taxon>Eukaryota</taxon>
        <taxon>Fungi</taxon>
        <taxon>Fungi incertae sedis</taxon>
        <taxon>Blastocladiomycota</taxon>
        <taxon>Blastocladiomycetes</taxon>
        <taxon>Blastocladiales</taxon>
        <taxon>Blastocladiaceae</taxon>
        <taxon>Allomyces</taxon>
    </lineage>
</organism>
<gene>
    <name evidence="2" type="ORF">AMAG_17838</name>
</gene>